<evidence type="ECO:0000256" key="3">
    <source>
        <dbReference type="ARBA" id="ARBA00022475"/>
    </source>
</evidence>
<dbReference type="Pfam" id="PF02653">
    <property type="entry name" value="BPD_transp_2"/>
    <property type="match status" value="1"/>
</dbReference>
<dbReference type="RefSeq" id="WP_097188762.1">
    <property type="nucleotide sequence ID" value="NZ_OBQK01000009.1"/>
</dbReference>
<evidence type="ECO:0000256" key="2">
    <source>
        <dbReference type="ARBA" id="ARBA00022448"/>
    </source>
</evidence>
<evidence type="ECO:0000256" key="4">
    <source>
        <dbReference type="ARBA" id="ARBA00022692"/>
    </source>
</evidence>
<comment type="subcellular location">
    <subcellularLocation>
        <location evidence="1">Cell membrane</location>
        <topology evidence="1">Multi-pass membrane protein</topology>
    </subcellularLocation>
</comment>
<evidence type="ECO:0000256" key="1">
    <source>
        <dbReference type="ARBA" id="ARBA00004651"/>
    </source>
</evidence>
<dbReference type="GO" id="GO:0005886">
    <property type="term" value="C:plasma membrane"/>
    <property type="evidence" value="ECO:0007669"/>
    <property type="project" value="UniProtKB-SubCell"/>
</dbReference>
<reference evidence="11" key="1">
    <citation type="submission" date="2017-08" db="EMBL/GenBank/DDBJ databases">
        <authorList>
            <person name="Varghese N."/>
            <person name="Submissions S."/>
        </authorList>
    </citation>
    <scope>NUCLEOTIDE SEQUENCE [LARGE SCALE GENOMIC DNA]</scope>
    <source>
        <strain evidence="11">USBA17B2</strain>
    </source>
</reference>
<feature type="transmembrane region" description="Helical" evidence="9">
    <location>
        <begin position="139"/>
        <end position="159"/>
    </location>
</feature>
<dbReference type="Proteomes" id="UP000219688">
    <property type="component" value="Unassembled WGS sequence"/>
</dbReference>
<dbReference type="InterPro" id="IPR001851">
    <property type="entry name" value="ABC_transp_permease"/>
</dbReference>
<evidence type="ECO:0000313" key="11">
    <source>
        <dbReference type="Proteomes" id="UP000219688"/>
    </source>
</evidence>
<dbReference type="STRING" id="1122622.GCA_000421185_02918"/>
<evidence type="ECO:0000256" key="5">
    <source>
        <dbReference type="ARBA" id="ARBA00022970"/>
    </source>
</evidence>
<keyword evidence="3" id="KW-1003">Cell membrane</keyword>
<feature type="transmembrane region" description="Helical" evidence="9">
    <location>
        <begin position="7"/>
        <end position="29"/>
    </location>
</feature>
<feature type="transmembrane region" description="Helical" evidence="9">
    <location>
        <begin position="49"/>
        <end position="79"/>
    </location>
</feature>
<keyword evidence="4 9" id="KW-0812">Transmembrane</keyword>
<evidence type="ECO:0000313" key="10">
    <source>
        <dbReference type="EMBL" id="SOC56888.1"/>
    </source>
</evidence>
<protein>
    <submittedName>
        <fullName evidence="10">Amino acid/amide ABC transporter membrane protein 1, HAAT family</fullName>
    </submittedName>
</protein>
<feature type="transmembrane region" description="Helical" evidence="9">
    <location>
        <begin position="220"/>
        <end position="249"/>
    </location>
</feature>
<keyword evidence="6 9" id="KW-1133">Transmembrane helix</keyword>
<accession>A0A285VTH9</accession>
<feature type="transmembrane region" description="Helical" evidence="9">
    <location>
        <begin position="261"/>
        <end position="282"/>
    </location>
</feature>
<dbReference type="InterPro" id="IPR052157">
    <property type="entry name" value="BCAA_transport_permease"/>
</dbReference>
<sequence length="290" mass="30589">MSTFVSMLAYGLADGAILALAALGFVLIYKATSVINFAQGEFLLVGAYMFYTAFVVMRLPLLVAVVVGVVVATVIGVLVERLILRPMIGENPISIIMVTIGLSSLLRAVVQMFYGTSPKSMPAILPRGSVEILGATVPVNRLVVILVAAVVLTAFTVFFRKSRHGIAMRAVADDQQAAMTMGISVRRIFAMAWALAGVSALIAGVLLADISAVDQNLAAFGLLVFPVVILGGLDSVPGTIVGGIIIGLLKQGTAVYWEPGLATVVPYVVLVLILLVKPYGLFGETRIERV</sequence>
<keyword evidence="7 9" id="KW-0472">Membrane</keyword>
<organism evidence="10 11">
    <name type="scientific">Ornithinimicrobium cerasi</name>
    <dbReference type="NCBI Taxonomy" id="2248773"/>
    <lineage>
        <taxon>Bacteria</taxon>
        <taxon>Bacillati</taxon>
        <taxon>Actinomycetota</taxon>
        <taxon>Actinomycetes</taxon>
        <taxon>Micrococcales</taxon>
        <taxon>Ornithinimicrobiaceae</taxon>
        <taxon>Ornithinimicrobium</taxon>
    </lineage>
</organism>
<feature type="transmembrane region" description="Helical" evidence="9">
    <location>
        <begin position="188"/>
        <end position="208"/>
    </location>
</feature>
<dbReference type="GO" id="GO:0006865">
    <property type="term" value="P:amino acid transport"/>
    <property type="evidence" value="ECO:0007669"/>
    <property type="project" value="UniProtKB-KW"/>
</dbReference>
<evidence type="ECO:0000256" key="8">
    <source>
        <dbReference type="ARBA" id="ARBA00037998"/>
    </source>
</evidence>
<keyword evidence="5" id="KW-0029">Amino-acid transport</keyword>
<dbReference type="PANTHER" id="PTHR11795:SF451">
    <property type="entry name" value="ABC TRANSPORTER PERMEASE PROTEIN"/>
    <property type="match status" value="1"/>
</dbReference>
<evidence type="ECO:0000256" key="9">
    <source>
        <dbReference type="SAM" id="Phobius"/>
    </source>
</evidence>
<dbReference type="EMBL" id="OBQK01000009">
    <property type="protein sequence ID" value="SOC56888.1"/>
    <property type="molecule type" value="Genomic_DNA"/>
</dbReference>
<dbReference type="PANTHER" id="PTHR11795">
    <property type="entry name" value="BRANCHED-CHAIN AMINO ACID TRANSPORT SYSTEM PERMEASE PROTEIN LIVH"/>
    <property type="match status" value="1"/>
</dbReference>
<name>A0A285VTH9_9MICO</name>
<gene>
    <name evidence="10" type="ORF">SAMN05421879_10998</name>
</gene>
<dbReference type="GO" id="GO:0022857">
    <property type="term" value="F:transmembrane transporter activity"/>
    <property type="evidence" value="ECO:0007669"/>
    <property type="project" value="InterPro"/>
</dbReference>
<feature type="transmembrane region" description="Helical" evidence="9">
    <location>
        <begin position="91"/>
        <end position="114"/>
    </location>
</feature>
<dbReference type="CDD" id="cd06582">
    <property type="entry name" value="TM_PBP1_LivH_like"/>
    <property type="match status" value="1"/>
</dbReference>
<dbReference type="eggNOG" id="COG0559">
    <property type="taxonomic scope" value="Bacteria"/>
</dbReference>
<evidence type="ECO:0000256" key="7">
    <source>
        <dbReference type="ARBA" id="ARBA00023136"/>
    </source>
</evidence>
<evidence type="ECO:0000256" key="6">
    <source>
        <dbReference type="ARBA" id="ARBA00022989"/>
    </source>
</evidence>
<comment type="similarity">
    <text evidence="8">Belongs to the binding-protein-dependent transport system permease family. LivHM subfamily.</text>
</comment>
<dbReference type="AlphaFoldDB" id="A0A285VTH9"/>
<keyword evidence="11" id="KW-1185">Reference proteome</keyword>
<proteinExistence type="inferred from homology"/>
<keyword evidence="2" id="KW-0813">Transport</keyword>